<dbReference type="Gene3D" id="3.40.50.150">
    <property type="entry name" value="Vaccinia Virus protein VP39"/>
    <property type="match status" value="1"/>
</dbReference>
<dbReference type="PANTHER" id="PTHR13370:SF3">
    <property type="entry name" value="TRNA (GUANINE(10)-N2)-METHYLTRANSFERASE HOMOLOG"/>
    <property type="match status" value="1"/>
</dbReference>
<dbReference type="InterPro" id="IPR002052">
    <property type="entry name" value="DNA_methylase_N6_adenine_CS"/>
</dbReference>
<feature type="region of interest" description="Disordered" evidence="3">
    <location>
        <begin position="410"/>
        <end position="453"/>
    </location>
</feature>
<dbReference type="SUPFAM" id="SSF53335">
    <property type="entry name" value="S-adenosyl-L-methionine-dependent methyltransferases"/>
    <property type="match status" value="1"/>
</dbReference>
<name>A2EVN9_TRIV3</name>
<dbReference type="AlphaFoldDB" id="A2EVN9"/>
<dbReference type="InterPro" id="IPR029063">
    <property type="entry name" value="SAM-dependent_MTases_sf"/>
</dbReference>
<dbReference type="Proteomes" id="UP000001542">
    <property type="component" value="Unassembled WGS sequence"/>
</dbReference>
<dbReference type="InterPro" id="IPR059073">
    <property type="entry name" value="TRMT11_N"/>
</dbReference>
<dbReference type="EMBL" id="DS113510">
    <property type="protein sequence ID" value="EAY03249.1"/>
    <property type="molecule type" value="Genomic_DNA"/>
</dbReference>
<feature type="domain" description="tRNA (guanine(10)-N(2))-methyltransferase TRMT11 N-terminal" evidence="4">
    <location>
        <begin position="3"/>
        <end position="170"/>
    </location>
</feature>
<dbReference type="OMA" id="AFNKWSR"/>
<sequence>MNRYIFHLTLRNENFVISDLIALAQSLNIEMKLEDPTLKIGVPPPSFFIVLLFNTDEDAKLFASKSIVTKACARLYCDGPDFAPILSFAEKFEHQIGDETYSIKVETFGRRISNEDRLNYINQLIPALRLSSNVDLKNPKHTIVVYIRRVPEQKSTITEERYYFGIQLAKGAFEMPDKYSLKTRKFINKTSMESSVAIHACVQGLAGPGKIVYDPFVGSGSLLIAAASLGAYALGSDYDMKSMTQQGPEKKDGVSIPDNFKQYGLLDRFLGIFRLDFLSDNLRYDKMPKLDAIVTDPPYGIREKQRSDAPSPLLPLLLRLYEVAAVCLKVGGRLVYWLPTGYDFDADKDLPKHPALKLVSICQQVLMSRYCRQLVTLEKTHEETAKVEFEIGDQSFLKVRALVFSKRSNPEGFQRKENARDRKRAKKEARKQRALEEKQKEQEIQQEQEPQKE</sequence>
<dbReference type="VEuPathDB" id="TrichDB:TVAGG3_0414590"/>
<dbReference type="STRING" id="5722.A2EVN9"/>
<dbReference type="SMR" id="A2EVN9"/>
<dbReference type="RefSeq" id="XP_001315472.1">
    <property type="nucleotide sequence ID" value="XM_001315437.1"/>
</dbReference>
<evidence type="ECO:0000313" key="6">
    <source>
        <dbReference type="Proteomes" id="UP000001542"/>
    </source>
</evidence>
<dbReference type="KEGG" id="tva:4761091"/>
<feature type="compositionally biased region" description="Basic and acidic residues" evidence="3">
    <location>
        <begin position="431"/>
        <end position="453"/>
    </location>
</feature>
<dbReference type="eggNOG" id="KOG2671">
    <property type="taxonomic scope" value="Eukaryota"/>
</dbReference>
<dbReference type="OrthoDB" id="333024at2759"/>
<keyword evidence="2" id="KW-0808">Transferase</keyword>
<evidence type="ECO:0000256" key="3">
    <source>
        <dbReference type="SAM" id="MobiDB-lite"/>
    </source>
</evidence>
<keyword evidence="6" id="KW-1185">Reference proteome</keyword>
<reference evidence="5" key="1">
    <citation type="submission" date="2006-10" db="EMBL/GenBank/DDBJ databases">
        <authorList>
            <person name="Amadeo P."/>
            <person name="Zhao Q."/>
            <person name="Wortman J."/>
            <person name="Fraser-Liggett C."/>
            <person name="Carlton J."/>
        </authorList>
    </citation>
    <scope>NUCLEOTIDE SEQUENCE</scope>
    <source>
        <strain evidence="5">G3</strain>
    </source>
</reference>
<proteinExistence type="predicted"/>
<dbReference type="PIRSF" id="PIRSF017259">
    <property type="entry name" value="tRNA_mtfrase_TRM11"/>
    <property type="match status" value="1"/>
</dbReference>
<dbReference type="PROSITE" id="PS00092">
    <property type="entry name" value="N6_MTASE"/>
    <property type="match status" value="1"/>
</dbReference>
<evidence type="ECO:0000256" key="1">
    <source>
        <dbReference type="ARBA" id="ARBA00022603"/>
    </source>
</evidence>
<reference evidence="5" key="2">
    <citation type="journal article" date="2007" name="Science">
        <title>Draft genome sequence of the sexually transmitted pathogen Trichomonas vaginalis.</title>
        <authorList>
            <person name="Carlton J.M."/>
            <person name="Hirt R.P."/>
            <person name="Silva J.C."/>
            <person name="Delcher A.L."/>
            <person name="Schatz M."/>
            <person name="Zhao Q."/>
            <person name="Wortman J.R."/>
            <person name="Bidwell S.L."/>
            <person name="Alsmark U.C.M."/>
            <person name="Besteiro S."/>
            <person name="Sicheritz-Ponten T."/>
            <person name="Noel C.J."/>
            <person name="Dacks J.B."/>
            <person name="Foster P.G."/>
            <person name="Simillion C."/>
            <person name="Van de Peer Y."/>
            <person name="Miranda-Saavedra D."/>
            <person name="Barton G.J."/>
            <person name="Westrop G.D."/>
            <person name="Mueller S."/>
            <person name="Dessi D."/>
            <person name="Fiori P.L."/>
            <person name="Ren Q."/>
            <person name="Paulsen I."/>
            <person name="Zhang H."/>
            <person name="Bastida-Corcuera F.D."/>
            <person name="Simoes-Barbosa A."/>
            <person name="Brown M.T."/>
            <person name="Hayes R.D."/>
            <person name="Mukherjee M."/>
            <person name="Okumura C.Y."/>
            <person name="Schneider R."/>
            <person name="Smith A.J."/>
            <person name="Vanacova S."/>
            <person name="Villalvazo M."/>
            <person name="Haas B.J."/>
            <person name="Pertea M."/>
            <person name="Feldblyum T.V."/>
            <person name="Utterback T.R."/>
            <person name="Shu C.L."/>
            <person name="Osoegawa K."/>
            <person name="de Jong P.J."/>
            <person name="Hrdy I."/>
            <person name="Horvathova L."/>
            <person name="Zubacova Z."/>
            <person name="Dolezal P."/>
            <person name="Malik S.B."/>
            <person name="Logsdon J.M. Jr."/>
            <person name="Henze K."/>
            <person name="Gupta A."/>
            <person name="Wang C.C."/>
            <person name="Dunne R.L."/>
            <person name="Upcroft J.A."/>
            <person name="Upcroft P."/>
            <person name="White O."/>
            <person name="Salzberg S.L."/>
            <person name="Tang P."/>
            <person name="Chiu C.-H."/>
            <person name="Lee Y.-S."/>
            <person name="Embley T.M."/>
            <person name="Coombs G.H."/>
            <person name="Mottram J.C."/>
            <person name="Tachezy J."/>
            <person name="Fraser-Liggett C.M."/>
            <person name="Johnson P.J."/>
        </authorList>
    </citation>
    <scope>NUCLEOTIDE SEQUENCE [LARGE SCALE GENOMIC DNA]</scope>
    <source>
        <strain evidence="5">G3</strain>
    </source>
</reference>
<organism evidence="5 6">
    <name type="scientific">Trichomonas vaginalis (strain ATCC PRA-98 / G3)</name>
    <dbReference type="NCBI Taxonomy" id="412133"/>
    <lineage>
        <taxon>Eukaryota</taxon>
        <taxon>Metamonada</taxon>
        <taxon>Parabasalia</taxon>
        <taxon>Trichomonadida</taxon>
        <taxon>Trichomonadidae</taxon>
        <taxon>Trichomonas</taxon>
    </lineage>
</organism>
<feature type="compositionally biased region" description="Basic residues" evidence="3">
    <location>
        <begin position="421"/>
        <end position="430"/>
    </location>
</feature>
<dbReference type="VEuPathDB" id="TrichDB:TVAG_299110"/>
<accession>A2EVN9</accession>
<protein>
    <submittedName>
        <fullName evidence="5">MGC78809 protein, putative</fullName>
    </submittedName>
</protein>
<gene>
    <name evidence="5" type="ORF">TVAG_299110</name>
</gene>
<evidence type="ECO:0000313" key="5">
    <source>
        <dbReference type="EMBL" id="EAY03249.1"/>
    </source>
</evidence>
<dbReference type="InParanoid" id="A2EVN9"/>
<evidence type="ECO:0000259" key="4">
    <source>
        <dbReference type="Pfam" id="PF25904"/>
    </source>
</evidence>
<dbReference type="GO" id="GO:0008168">
    <property type="term" value="F:methyltransferase activity"/>
    <property type="evidence" value="ECO:0000318"/>
    <property type="project" value="GO_Central"/>
</dbReference>
<dbReference type="FunCoup" id="A2EVN9">
    <property type="interactions" value="640"/>
</dbReference>
<dbReference type="Pfam" id="PF25904">
    <property type="entry name" value="Tmrp11_N"/>
    <property type="match status" value="1"/>
</dbReference>
<evidence type="ECO:0000256" key="2">
    <source>
        <dbReference type="ARBA" id="ARBA00022679"/>
    </source>
</evidence>
<dbReference type="PANTHER" id="PTHR13370">
    <property type="entry name" value="RNA METHYLASE-RELATED"/>
    <property type="match status" value="1"/>
</dbReference>
<dbReference type="GO" id="GO:0005737">
    <property type="term" value="C:cytoplasm"/>
    <property type="evidence" value="ECO:0000318"/>
    <property type="project" value="GO_Central"/>
</dbReference>
<dbReference type="GO" id="GO:0003676">
    <property type="term" value="F:nucleic acid binding"/>
    <property type="evidence" value="ECO:0007669"/>
    <property type="project" value="InterPro"/>
</dbReference>
<dbReference type="GO" id="GO:0032259">
    <property type="term" value="P:methylation"/>
    <property type="evidence" value="ECO:0007669"/>
    <property type="project" value="UniProtKB-KW"/>
</dbReference>
<keyword evidence="1" id="KW-0489">Methyltransferase</keyword>